<organism evidence="1 2">
    <name type="scientific">Protopolystoma xenopodis</name>
    <dbReference type="NCBI Taxonomy" id="117903"/>
    <lineage>
        <taxon>Eukaryota</taxon>
        <taxon>Metazoa</taxon>
        <taxon>Spiralia</taxon>
        <taxon>Lophotrochozoa</taxon>
        <taxon>Platyhelminthes</taxon>
        <taxon>Monogenea</taxon>
        <taxon>Polyopisthocotylea</taxon>
        <taxon>Polystomatidea</taxon>
        <taxon>Polystomatidae</taxon>
        <taxon>Protopolystoma</taxon>
    </lineage>
</organism>
<accession>A0A3S5FFI7</accession>
<proteinExistence type="predicted"/>
<feature type="non-terminal residue" evidence="1">
    <location>
        <position position="225"/>
    </location>
</feature>
<name>A0A3S5FFI7_9PLAT</name>
<sequence>MKRCEGENRLEKLPRINFERYLFTPYSSHVSEFNQNPVSIPISFGAAIYVLREKHDGELQQGQSFIETDQHNENVVGFLAKFLTTCSSFPQAVTMLSKAKTRTIFEVLLCLVRQLTPNLFPIGIKTALAAQKLLEIYKVHPYDHDIFDQLFINCLSYCTDRPDAADSMRCTKDRNNRNDPISQLIQTTYKCQNPSRQRKTLLMNRFNKRIFHDLHLITEAPQRNL</sequence>
<gene>
    <name evidence="1" type="ORF">PXEA_LOCUS25490</name>
</gene>
<dbReference type="EMBL" id="CAAALY010129596">
    <property type="protein sequence ID" value="VEL32050.1"/>
    <property type="molecule type" value="Genomic_DNA"/>
</dbReference>
<dbReference type="Proteomes" id="UP000784294">
    <property type="component" value="Unassembled WGS sequence"/>
</dbReference>
<dbReference type="AlphaFoldDB" id="A0A3S5FFI7"/>
<evidence type="ECO:0000313" key="1">
    <source>
        <dbReference type="EMBL" id="VEL32050.1"/>
    </source>
</evidence>
<evidence type="ECO:0000313" key="2">
    <source>
        <dbReference type="Proteomes" id="UP000784294"/>
    </source>
</evidence>
<dbReference type="OrthoDB" id="6229640at2759"/>
<comment type="caution">
    <text evidence="1">The sequence shown here is derived from an EMBL/GenBank/DDBJ whole genome shotgun (WGS) entry which is preliminary data.</text>
</comment>
<protein>
    <submittedName>
        <fullName evidence="1">Uncharacterized protein</fullName>
    </submittedName>
</protein>
<keyword evidence="2" id="KW-1185">Reference proteome</keyword>
<reference evidence="1" key="1">
    <citation type="submission" date="2018-11" db="EMBL/GenBank/DDBJ databases">
        <authorList>
            <consortium name="Pathogen Informatics"/>
        </authorList>
    </citation>
    <scope>NUCLEOTIDE SEQUENCE</scope>
</reference>